<evidence type="ECO:0000313" key="8">
    <source>
        <dbReference type="EMBL" id="CAK9074860.1"/>
    </source>
</evidence>
<reference evidence="10 13" key="1">
    <citation type="submission" date="2024-02" db="EMBL/GenBank/DDBJ databases">
        <authorList>
            <person name="Chen Y."/>
            <person name="Shah S."/>
            <person name="Dougan E. K."/>
            <person name="Thang M."/>
            <person name="Chan C."/>
        </authorList>
    </citation>
    <scope>NUCLEOTIDE SEQUENCE [LARGE SCALE GENOMIC DNA]</scope>
</reference>
<dbReference type="EMBL" id="CAXAMM010035781">
    <property type="protein sequence ID" value="CAK9074860.1"/>
    <property type="molecule type" value="Genomic_DNA"/>
</dbReference>
<dbReference type="Pfam" id="PF17210">
    <property type="entry name" value="SdrD_B"/>
    <property type="match status" value="1"/>
</dbReference>
<protein>
    <submittedName>
        <fullName evidence="10">6-phosphogluconolactonase (6-P-gluconolactonase)</fullName>
    </submittedName>
</protein>
<dbReference type="InterPro" id="IPR018247">
    <property type="entry name" value="EF_Hand_1_Ca_BS"/>
</dbReference>
<dbReference type="EMBL" id="CAXAMM010039271">
    <property type="protein sequence ID" value="CAK9085273.1"/>
    <property type="molecule type" value="Genomic_DNA"/>
</dbReference>
<dbReference type="Gene3D" id="2.130.10.10">
    <property type="entry name" value="YVTN repeat-like/Quinoprotein amine dehydrogenase"/>
    <property type="match status" value="3"/>
</dbReference>
<evidence type="ECO:0000259" key="6">
    <source>
        <dbReference type="Pfam" id="PF17210"/>
    </source>
</evidence>
<evidence type="ECO:0000313" key="13">
    <source>
        <dbReference type="Proteomes" id="UP001642464"/>
    </source>
</evidence>
<evidence type="ECO:0000313" key="10">
    <source>
        <dbReference type="EMBL" id="CAK9079854.1"/>
    </source>
</evidence>
<evidence type="ECO:0000256" key="4">
    <source>
        <dbReference type="ARBA" id="ARBA00022729"/>
    </source>
</evidence>
<keyword evidence="13" id="KW-1185">Reference proteome</keyword>
<feature type="compositionally biased region" description="Basic residues" evidence="5">
    <location>
        <begin position="1"/>
        <end position="10"/>
    </location>
</feature>
<keyword evidence="3" id="KW-0964">Secreted</keyword>
<evidence type="ECO:0000313" key="9">
    <source>
        <dbReference type="EMBL" id="CAK9076640.1"/>
    </source>
</evidence>
<comment type="caution">
    <text evidence="10">The sequence shown here is derived from an EMBL/GenBank/DDBJ whole genome shotgun (WGS) entry which is preliminary data.</text>
</comment>
<dbReference type="InterPro" id="IPR013783">
    <property type="entry name" value="Ig-like_fold"/>
</dbReference>
<evidence type="ECO:0000256" key="5">
    <source>
        <dbReference type="SAM" id="MobiDB-lite"/>
    </source>
</evidence>
<evidence type="ECO:0000256" key="2">
    <source>
        <dbReference type="ARBA" id="ARBA00005564"/>
    </source>
</evidence>
<dbReference type="InterPro" id="IPR019405">
    <property type="entry name" value="Lactonase_7-beta_prop"/>
</dbReference>
<name>A0ABP0PYG7_9DINO</name>
<feature type="non-terminal residue" evidence="10">
    <location>
        <position position="537"/>
    </location>
</feature>
<dbReference type="PROSITE" id="PS00018">
    <property type="entry name" value="EF_HAND_1"/>
    <property type="match status" value="1"/>
</dbReference>
<evidence type="ECO:0000256" key="1">
    <source>
        <dbReference type="ARBA" id="ARBA00004613"/>
    </source>
</evidence>
<dbReference type="Gene3D" id="2.60.40.10">
    <property type="entry name" value="Immunoglobulins"/>
    <property type="match status" value="1"/>
</dbReference>
<dbReference type="InterPro" id="IPR015943">
    <property type="entry name" value="WD40/YVTN_repeat-like_dom_sf"/>
</dbReference>
<dbReference type="InterPro" id="IPR050282">
    <property type="entry name" value="Cycloisomerase_2"/>
</dbReference>
<accession>A0ABP0PYG7</accession>
<feature type="region of interest" description="Disordered" evidence="5">
    <location>
        <begin position="1"/>
        <end position="28"/>
    </location>
</feature>
<dbReference type="EMBL" id="CAXAMM010039756">
    <property type="protein sequence ID" value="CAK9088716.1"/>
    <property type="molecule type" value="Genomic_DNA"/>
</dbReference>
<dbReference type="PANTHER" id="PTHR30344:SF1">
    <property type="entry name" value="6-PHOSPHOGLUCONOLACTONASE"/>
    <property type="match status" value="1"/>
</dbReference>
<dbReference type="PANTHER" id="PTHR30344">
    <property type="entry name" value="6-PHOSPHOGLUCONOLACTONASE-RELATED"/>
    <property type="match status" value="1"/>
</dbReference>
<sequence>MLRHGVRRRGQRSDARRNSRTSSSVLPSTRLTTQITGAGLEQLEARRLLAGAEIHGTVWDDANQDGVFDGGETGLANWTVFLDTDGDGELDGGELTELTDSNGDFSFTGLSPGTYNVAEVVVAGWEQTFPHVEPELDFLVRYQDGTLSGGQIIDGMNGAEAVVITPDGEYVYVASIANHSVVAYDRNVTTGHLTYIDVYLDGVDGIDGLRQAHWIEMSDDGQFLYVSGRQDDAIALFSINSGNGELTFEAVYEDGVNGVEGIDGAGLIDISPDGEYLYATGKFGDSLAAFGRNTSDGTLTFLASYENNSGGVTDMNAPRGVSVSPDGKNVYVSTDTNDSLLTFDRDVNTGLLTFADSLLDGVGGVDGLEGALSVKVSPDGGQVYVTGALEAAVSVFTRNQSTGELTFLEVHRDGVNGVSGLDGAIDQTFSPDGRLMYFAGYFADSIAVFSRDLTTGELTFQNSYFDGVGGIDGLDGSHGVVVSPDSRHVYVGAFDDDAISVFETPPRITEVTLGVDQVVNDINFGNYNPNPSTNDPP</sequence>
<dbReference type="EMBL" id="CAXAMM010031302">
    <property type="protein sequence ID" value="CAK9067839.1"/>
    <property type="molecule type" value="Genomic_DNA"/>
</dbReference>
<evidence type="ECO:0000256" key="3">
    <source>
        <dbReference type="ARBA" id="ARBA00022525"/>
    </source>
</evidence>
<organism evidence="10 13">
    <name type="scientific">Durusdinium trenchii</name>
    <dbReference type="NCBI Taxonomy" id="1381693"/>
    <lineage>
        <taxon>Eukaryota</taxon>
        <taxon>Sar</taxon>
        <taxon>Alveolata</taxon>
        <taxon>Dinophyceae</taxon>
        <taxon>Suessiales</taxon>
        <taxon>Symbiodiniaceae</taxon>
        <taxon>Durusdinium</taxon>
    </lineage>
</organism>
<dbReference type="Proteomes" id="UP001642464">
    <property type="component" value="Unassembled WGS sequence"/>
</dbReference>
<comment type="similarity">
    <text evidence="2">Belongs to the cycloisomerase 2 family.</text>
</comment>
<dbReference type="EMBL" id="CAXAMM010038659">
    <property type="protein sequence ID" value="CAK9079854.1"/>
    <property type="molecule type" value="Genomic_DNA"/>
</dbReference>
<comment type="subcellular location">
    <subcellularLocation>
        <location evidence="1">Secreted</location>
    </subcellularLocation>
</comment>
<feature type="domain" description="SD-repeat containing protein B" evidence="6">
    <location>
        <begin position="54"/>
        <end position="129"/>
    </location>
</feature>
<keyword evidence="4" id="KW-0732">Signal</keyword>
<evidence type="ECO:0000313" key="7">
    <source>
        <dbReference type="EMBL" id="CAK9067839.1"/>
    </source>
</evidence>
<dbReference type="InterPro" id="IPR011045">
    <property type="entry name" value="N2O_reductase_N"/>
</dbReference>
<evidence type="ECO:0000313" key="11">
    <source>
        <dbReference type="EMBL" id="CAK9085273.1"/>
    </source>
</evidence>
<evidence type="ECO:0000313" key="12">
    <source>
        <dbReference type="EMBL" id="CAK9088716.1"/>
    </source>
</evidence>
<dbReference type="Pfam" id="PF10282">
    <property type="entry name" value="Lactonase"/>
    <property type="match status" value="3"/>
</dbReference>
<dbReference type="InterPro" id="IPR033764">
    <property type="entry name" value="Sdr_B"/>
</dbReference>
<dbReference type="EMBL" id="CAXAMM010037102">
    <property type="protein sequence ID" value="CAK9076640.1"/>
    <property type="molecule type" value="Genomic_DNA"/>
</dbReference>
<dbReference type="SUPFAM" id="SSF50974">
    <property type="entry name" value="Nitrous oxide reductase, N-terminal domain"/>
    <property type="match status" value="1"/>
</dbReference>
<dbReference type="SUPFAM" id="SSF117074">
    <property type="entry name" value="Hypothetical protein PA1324"/>
    <property type="match status" value="1"/>
</dbReference>
<proteinExistence type="inferred from homology"/>
<gene>
    <name evidence="7" type="ORF">SCF082_LOCUS34269</name>
    <name evidence="8" type="ORF">SCF082_LOCUS36389</name>
    <name evidence="9" type="ORF">SCF082_LOCUS36901</name>
    <name evidence="10" type="ORF">SCF082_LOCUS38102</name>
    <name evidence="11" type="ORF">SCF082_LOCUS40401</name>
    <name evidence="12" type="ORF">SCF082_LOCUS41897</name>
</gene>